<evidence type="ECO:0000259" key="9">
    <source>
        <dbReference type="Pfam" id="PF06429"/>
    </source>
</evidence>
<organism evidence="11 12">
    <name type="scientific">Vallitalea pronyensis</name>
    <dbReference type="NCBI Taxonomy" id="1348613"/>
    <lineage>
        <taxon>Bacteria</taxon>
        <taxon>Bacillati</taxon>
        <taxon>Bacillota</taxon>
        <taxon>Clostridia</taxon>
        <taxon>Lachnospirales</taxon>
        <taxon>Vallitaleaceae</taxon>
        <taxon>Vallitalea</taxon>
    </lineage>
</organism>
<keyword evidence="11" id="KW-0282">Flagellum</keyword>
<reference evidence="11" key="1">
    <citation type="submission" date="2020-07" db="EMBL/GenBank/DDBJ databases">
        <title>Vallitalea pronyensis genome.</title>
        <authorList>
            <person name="Postec A."/>
        </authorList>
    </citation>
    <scope>NUCLEOTIDE SEQUENCE</scope>
    <source>
        <strain evidence="11">FatNI3</strain>
    </source>
</reference>
<sequence>MGSSFFGIHVATQGLYTARINLDITNHNIANAETPGYSRQYGIQSAMRPLPKHGMGMIGTGSEILKINQYRNLYLDVKFWNNNSHLGEYEVKNFQTSSVENLLNELNETGISKHFSDMFDNLGKLATTPGDPSFRNNFIDKASSFAMVFNDIGEQLREQQREANFSIKTKVDQINYCAERIATLNSQIEAMEFSGMQANDLRDKRANVVDELSKIVNVDVEEFQDINGKKTYSVKLNNYSLVEGTDTNVLEVKPRDFLKNPEDEPGLYDINWKGGPSLNLYSTTLEGELKGYIEMRDGNNGDNFTGTLVADINPASDKMLIEGINRTDLPASGEVRIGTQIIEYKSYQVVGGNIEFTLPGSITVTAGPASIGENVPYKGIPYYAERMNHFIRTIAEQFNNIHDDGVDELGAHGIPLFEYDGYTGTMDYNLMTIDNVRFSPDIIADVSKLLTKLKPIDGESDAVLIKKMLKLRHDNNVFSKGQPENYIQSIIGELGIDKEQAKSFMDGQIDMSNMIQNQRLSVSGVNINEETTNLLKFQQAYNLSAQAIKVFDEIYDVTINRMGA</sequence>
<evidence type="ECO:0000256" key="7">
    <source>
        <dbReference type="RuleBase" id="RU362065"/>
    </source>
</evidence>
<dbReference type="SUPFAM" id="SSF64518">
    <property type="entry name" value="Phase 1 flagellin"/>
    <property type="match status" value="1"/>
</dbReference>
<keyword evidence="11" id="KW-0969">Cilium</keyword>
<evidence type="ECO:0000256" key="1">
    <source>
        <dbReference type="ARBA" id="ARBA00004365"/>
    </source>
</evidence>
<keyword evidence="5 7" id="KW-0964">Secreted</keyword>
<dbReference type="InterPro" id="IPR002371">
    <property type="entry name" value="FlgK"/>
</dbReference>
<dbReference type="EMBL" id="CP058649">
    <property type="protein sequence ID" value="QUI21452.1"/>
    <property type="molecule type" value="Genomic_DNA"/>
</dbReference>
<keyword evidence="12" id="KW-1185">Reference proteome</keyword>
<evidence type="ECO:0000256" key="3">
    <source>
        <dbReference type="ARBA" id="ARBA00009677"/>
    </source>
</evidence>
<dbReference type="GO" id="GO:0005576">
    <property type="term" value="C:extracellular region"/>
    <property type="evidence" value="ECO:0007669"/>
    <property type="project" value="UniProtKB-SubCell"/>
</dbReference>
<dbReference type="PANTHER" id="PTHR30033:SF1">
    <property type="entry name" value="FLAGELLAR HOOK-ASSOCIATED PROTEIN 1"/>
    <property type="match status" value="1"/>
</dbReference>
<comment type="subcellular location">
    <subcellularLocation>
        <location evidence="1 7">Bacterial flagellum</location>
    </subcellularLocation>
    <subcellularLocation>
        <location evidence="2 7">Secreted</location>
    </subcellularLocation>
</comment>
<dbReference type="GO" id="GO:0044780">
    <property type="term" value="P:bacterial-type flagellum assembly"/>
    <property type="evidence" value="ECO:0007669"/>
    <property type="project" value="InterPro"/>
</dbReference>
<comment type="similarity">
    <text evidence="3 7">Belongs to the flagella basal body rod proteins family.</text>
</comment>
<dbReference type="InterPro" id="IPR053927">
    <property type="entry name" value="FlgK_helical"/>
</dbReference>
<dbReference type="NCBIfam" id="TIGR02492">
    <property type="entry name" value="flgK_ends"/>
    <property type="match status" value="1"/>
</dbReference>
<protein>
    <recommendedName>
        <fullName evidence="4 7">Flagellar hook-associated protein 1</fullName>
        <shortName evidence="7">HAP1</shortName>
    </recommendedName>
</protein>
<feature type="domain" description="Flagellar basal body rod protein N-terminal" evidence="8">
    <location>
        <begin position="9"/>
        <end position="37"/>
    </location>
</feature>
<evidence type="ECO:0000256" key="5">
    <source>
        <dbReference type="ARBA" id="ARBA00022525"/>
    </source>
</evidence>
<accession>A0A8J8MGP0</accession>
<evidence type="ECO:0000256" key="2">
    <source>
        <dbReference type="ARBA" id="ARBA00004613"/>
    </source>
</evidence>
<feature type="domain" description="Flagellar basal-body/hook protein C-terminal" evidence="9">
    <location>
        <begin position="517"/>
        <end position="560"/>
    </location>
</feature>
<keyword evidence="11" id="KW-0966">Cell projection</keyword>
<dbReference type="Pfam" id="PF22638">
    <property type="entry name" value="FlgK_D1"/>
    <property type="match status" value="1"/>
</dbReference>
<dbReference type="InterPro" id="IPR010930">
    <property type="entry name" value="Flg_bb/hook_C_dom"/>
</dbReference>
<dbReference type="Pfam" id="PF00460">
    <property type="entry name" value="Flg_bb_rod"/>
    <property type="match status" value="1"/>
</dbReference>
<dbReference type="AlphaFoldDB" id="A0A8J8MGP0"/>
<dbReference type="PRINTS" id="PR01005">
    <property type="entry name" value="FLGHOOKAP1"/>
</dbReference>
<dbReference type="GO" id="GO:0005198">
    <property type="term" value="F:structural molecule activity"/>
    <property type="evidence" value="ECO:0007669"/>
    <property type="project" value="UniProtKB-UniRule"/>
</dbReference>
<evidence type="ECO:0000259" key="10">
    <source>
        <dbReference type="Pfam" id="PF22638"/>
    </source>
</evidence>
<dbReference type="Proteomes" id="UP000683246">
    <property type="component" value="Chromosome"/>
</dbReference>
<dbReference type="Pfam" id="PF06429">
    <property type="entry name" value="Flg_bbr_C"/>
    <property type="match status" value="1"/>
</dbReference>
<gene>
    <name evidence="7 11" type="primary">flgK</name>
    <name evidence="11" type="ORF">HZI73_03745</name>
</gene>
<evidence type="ECO:0000259" key="8">
    <source>
        <dbReference type="Pfam" id="PF00460"/>
    </source>
</evidence>
<evidence type="ECO:0000256" key="4">
    <source>
        <dbReference type="ARBA" id="ARBA00016244"/>
    </source>
</evidence>
<evidence type="ECO:0000256" key="6">
    <source>
        <dbReference type="ARBA" id="ARBA00023143"/>
    </source>
</evidence>
<feature type="domain" description="Flagellar hook-associated protein FlgK helical" evidence="10">
    <location>
        <begin position="97"/>
        <end position="298"/>
    </location>
</feature>
<dbReference type="InterPro" id="IPR001444">
    <property type="entry name" value="Flag_bb_rod_N"/>
</dbReference>
<keyword evidence="6 7" id="KW-0975">Bacterial flagellum</keyword>
<proteinExistence type="inferred from homology"/>
<evidence type="ECO:0000313" key="11">
    <source>
        <dbReference type="EMBL" id="QUI21452.1"/>
    </source>
</evidence>
<dbReference type="RefSeq" id="WP_212696922.1">
    <property type="nucleotide sequence ID" value="NZ_CP058649.1"/>
</dbReference>
<dbReference type="KEGG" id="vpy:HZI73_03745"/>
<dbReference type="PANTHER" id="PTHR30033">
    <property type="entry name" value="FLAGELLAR HOOK-ASSOCIATED PROTEIN 1"/>
    <property type="match status" value="1"/>
</dbReference>
<evidence type="ECO:0000313" key="12">
    <source>
        <dbReference type="Proteomes" id="UP000683246"/>
    </source>
</evidence>
<name>A0A8J8MGP0_9FIRM</name>
<dbReference type="GO" id="GO:0009424">
    <property type="term" value="C:bacterial-type flagellum hook"/>
    <property type="evidence" value="ECO:0007669"/>
    <property type="project" value="UniProtKB-UniRule"/>
</dbReference>